<dbReference type="Gene3D" id="1.25.40.10">
    <property type="entry name" value="Tetratricopeptide repeat domain"/>
    <property type="match status" value="2"/>
</dbReference>
<name>A0A8S2D1X4_9BILA</name>
<feature type="transmembrane region" description="Helical" evidence="5">
    <location>
        <begin position="49"/>
        <end position="69"/>
    </location>
</feature>
<dbReference type="PANTHER" id="PTHR45641">
    <property type="entry name" value="TETRATRICOPEPTIDE REPEAT PROTEIN (AFU_ORTHOLOGUE AFUA_6G03870)"/>
    <property type="match status" value="1"/>
</dbReference>
<evidence type="ECO:0000256" key="3">
    <source>
        <dbReference type="PROSITE-ProRule" id="PRU00339"/>
    </source>
</evidence>
<proteinExistence type="predicted"/>
<dbReference type="PROSITE" id="PS50005">
    <property type="entry name" value="TPR"/>
    <property type="match status" value="1"/>
</dbReference>
<protein>
    <submittedName>
        <fullName evidence="6">Uncharacterized protein</fullName>
    </submittedName>
</protein>
<dbReference type="Proteomes" id="UP000682733">
    <property type="component" value="Unassembled WGS sequence"/>
</dbReference>
<dbReference type="InterPro" id="IPR019734">
    <property type="entry name" value="TPR_rpt"/>
</dbReference>
<feature type="repeat" description="TPR" evidence="3">
    <location>
        <begin position="212"/>
        <end position="245"/>
    </location>
</feature>
<comment type="caution">
    <text evidence="6">The sequence shown here is derived from an EMBL/GenBank/DDBJ whole genome shotgun (WGS) entry which is preliminary data.</text>
</comment>
<evidence type="ECO:0000313" key="7">
    <source>
        <dbReference type="EMBL" id="CAF3566005.1"/>
    </source>
</evidence>
<keyword evidence="5" id="KW-0812">Transmembrane</keyword>
<dbReference type="Proteomes" id="UP000677228">
    <property type="component" value="Unassembled WGS sequence"/>
</dbReference>
<keyword evidence="2 3" id="KW-0802">TPR repeat</keyword>
<accession>A0A8S2D1X4</accession>
<dbReference type="AlphaFoldDB" id="A0A8S2D1X4"/>
<evidence type="ECO:0000313" key="6">
    <source>
        <dbReference type="EMBL" id="CAF0784011.1"/>
    </source>
</evidence>
<dbReference type="EMBL" id="CAJNOK010000933">
    <property type="protein sequence ID" value="CAF0784011.1"/>
    <property type="molecule type" value="Genomic_DNA"/>
</dbReference>
<reference evidence="6" key="1">
    <citation type="submission" date="2021-02" db="EMBL/GenBank/DDBJ databases">
        <authorList>
            <person name="Nowell W R."/>
        </authorList>
    </citation>
    <scope>NUCLEOTIDE SEQUENCE</scope>
</reference>
<evidence type="ECO:0000313" key="8">
    <source>
        <dbReference type="Proteomes" id="UP000677228"/>
    </source>
</evidence>
<gene>
    <name evidence="6" type="ORF">OVA965_LOCUS3767</name>
    <name evidence="7" type="ORF">TMI583_LOCUS3765</name>
</gene>
<organism evidence="6 8">
    <name type="scientific">Didymodactylos carnosus</name>
    <dbReference type="NCBI Taxonomy" id="1234261"/>
    <lineage>
        <taxon>Eukaryota</taxon>
        <taxon>Metazoa</taxon>
        <taxon>Spiralia</taxon>
        <taxon>Gnathifera</taxon>
        <taxon>Rotifera</taxon>
        <taxon>Eurotatoria</taxon>
        <taxon>Bdelloidea</taxon>
        <taxon>Philodinida</taxon>
        <taxon>Philodinidae</taxon>
        <taxon>Didymodactylos</taxon>
    </lineage>
</organism>
<evidence type="ECO:0000256" key="4">
    <source>
        <dbReference type="SAM" id="MobiDB-lite"/>
    </source>
</evidence>
<dbReference type="InterPro" id="IPR011990">
    <property type="entry name" value="TPR-like_helical_dom_sf"/>
</dbReference>
<dbReference type="SUPFAM" id="SSF48452">
    <property type="entry name" value="TPR-like"/>
    <property type="match status" value="1"/>
</dbReference>
<feature type="compositionally biased region" description="Polar residues" evidence="4">
    <location>
        <begin position="624"/>
        <end position="641"/>
    </location>
</feature>
<feature type="region of interest" description="Disordered" evidence="4">
    <location>
        <begin position="619"/>
        <end position="652"/>
    </location>
</feature>
<evidence type="ECO:0000256" key="1">
    <source>
        <dbReference type="ARBA" id="ARBA00022737"/>
    </source>
</evidence>
<dbReference type="PANTHER" id="PTHR45641:SF1">
    <property type="entry name" value="AAA+ ATPASE DOMAIN-CONTAINING PROTEIN"/>
    <property type="match status" value="1"/>
</dbReference>
<keyword evidence="5" id="KW-1133">Transmembrane helix</keyword>
<keyword evidence="5" id="KW-0472">Membrane</keyword>
<dbReference type="Pfam" id="PF13424">
    <property type="entry name" value="TPR_12"/>
    <property type="match status" value="1"/>
</dbReference>
<dbReference type="SMART" id="SM00028">
    <property type="entry name" value="TPR"/>
    <property type="match status" value="4"/>
</dbReference>
<sequence length="713" mass="82225">MIRDSTDNDDYEDSIIRQSRQSTIMERDEVRSPTETKAIETTEFKKRNLFIFLIIGLTLLIAGEGFLAYKIGLFAGEPLNIFYTTMIDGVPEKYTTTSNDNEVELLDNSTANIVDNTASTIDVQWTQSTIVTATTMDSTDKLPIQVPSCNNLSYQCGCRKGYCWTTCFDKFWCYSSNRSTTDYKQALEMYNTALELLRLHDSSFIKDDLGLAPIYNNIGGCYNQNGQYNRSIENYEKSISIKLKYLPSNHPSFGITYSNLSDTCRTNGNYKIALKYCQKTVDINLLTLPKDHIDLAKPYNAMANIYIVSENSIKAKKNDELALEIVLNQMEQKHPLLTTIYNNIVTICLNEYQYELTIKYFKCAFDEIGSSDTIGHAVIYNNLGEIYRKTGAEAIYEGIYSQHSLANTSEIATTFNNIGALYQLNGEYKLTRENYENSLFLFRSFFDFILSLYSNLREYPQILFSFYFQYTRLQHDKRDIDIRITNGHFLNTTYGKLKKMDTESNMRYLWKDTMDELILQLLNLANSCASTEADREKMKEDIVRKISIETEVSSEYSTIWNSVYWQSSFKHRPDRLVKKLNERASISNSYSPVPFYRRPPGIDGSLVYNRGNSFASRVRRTSDMSDLTNNVDSNSTMSNEDLSPAPNDSDRNDIEHEFVDVEDGKYSLKPLTLYKINLDHFQNKTQVIYIKIIKRFGRLIRSIPVRFADDANF</sequence>
<evidence type="ECO:0000256" key="2">
    <source>
        <dbReference type="ARBA" id="ARBA00022803"/>
    </source>
</evidence>
<evidence type="ECO:0000256" key="5">
    <source>
        <dbReference type="SAM" id="Phobius"/>
    </source>
</evidence>
<keyword evidence="1" id="KW-0677">Repeat</keyword>
<dbReference type="EMBL" id="CAJOBA010000933">
    <property type="protein sequence ID" value="CAF3566005.1"/>
    <property type="molecule type" value="Genomic_DNA"/>
</dbReference>